<dbReference type="OrthoDB" id="3231985at2"/>
<gene>
    <name evidence="2" type="ORF">CSO01_28370</name>
</gene>
<dbReference type="EMBL" id="BKAL01000010">
    <property type="protein sequence ID" value="GEP70122.1"/>
    <property type="molecule type" value="Genomic_DNA"/>
</dbReference>
<dbReference type="CDD" id="cd02222">
    <property type="entry name" value="cupin_TM1459-like"/>
    <property type="match status" value="1"/>
</dbReference>
<proteinExistence type="predicted"/>
<dbReference type="Proteomes" id="UP000321798">
    <property type="component" value="Unassembled WGS sequence"/>
</dbReference>
<dbReference type="InterPro" id="IPR011051">
    <property type="entry name" value="RmlC_Cupin_sf"/>
</dbReference>
<organism evidence="2 3">
    <name type="scientific">Cellulomonas soli</name>
    <dbReference type="NCBI Taxonomy" id="931535"/>
    <lineage>
        <taxon>Bacteria</taxon>
        <taxon>Bacillati</taxon>
        <taxon>Actinomycetota</taxon>
        <taxon>Actinomycetes</taxon>
        <taxon>Micrococcales</taxon>
        <taxon>Cellulomonadaceae</taxon>
        <taxon>Cellulomonas</taxon>
    </lineage>
</organism>
<dbReference type="RefSeq" id="WP_146953893.1">
    <property type="nucleotide sequence ID" value="NZ_BAABBJ010000002.1"/>
</dbReference>
<protein>
    <submittedName>
        <fullName evidence="2">Cupin</fullName>
    </submittedName>
</protein>
<sequence>MTDTPRAHLAQSEPFRWDGVDELVYKESDSTFRDVTRRVLAGAEAGQGVELRYFEVGPGGHSTLEHHGHTHVVVPIRGRGRALVGTEVVDLAPHDVVQVPAWTWHQFRAADDEPLGFLCLVTTERDRPVRPDADQLAQLRADPAVAEFIRV</sequence>
<dbReference type="AlphaFoldDB" id="A0A512PG37"/>
<dbReference type="Pfam" id="PF07883">
    <property type="entry name" value="Cupin_2"/>
    <property type="match status" value="1"/>
</dbReference>
<dbReference type="InterPro" id="IPR014710">
    <property type="entry name" value="RmlC-like_jellyroll"/>
</dbReference>
<keyword evidence="3" id="KW-1185">Reference proteome</keyword>
<name>A0A512PG37_9CELL</name>
<evidence type="ECO:0000313" key="2">
    <source>
        <dbReference type="EMBL" id="GEP70122.1"/>
    </source>
</evidence>
<dbReference type="InterPro" id="IPR013096">
    <property type="entry name" value="Cupin_2"/>
</dbReference>
<comment type="caution">
    <text evidence="2">The sequence shown here is derived from an EMBL/GenBank/DDBJ whole genome shotgun (WGS) entry which is preliminary data.</text>
</comment>
<feature type="domain" description="Cupin type-2" evidence="1">
    <location>
        <begin position="53"/>
        <end position="120"/>
    </location>
</feature>
<accession>A0A512PG37</accession>
<reference evidence="2 3" key="1">
    <citation type="submission" date="2019-07" db="EMBL/GenBank/DDBJ databases">
        <title>Whole genome shotgun sequence of Cellulomonas soli NBRC 109434.</title>
        <authorList>
            <person name="Hosoyama A."/>
            <person name="Uohara A."/>
            <person name="Ohji S."/>
            <person name="Ichikawa N."/>
        </authorList>
    </citation>
    <scope>NUCLEOTIDE SEQUENCE [LARGE SCALE GENOMIC DNA]</scope>
    <source>
        <strain evidence="2 3">NBRC 109434</strain>
    </source>
</reference>
<evidence type="ECO:0000259" key="1">
    <source>
        <dbReference type="Pfam" id="PF07883"/>
    </source>
</evidence>
<evidence type="ECO:0000313" key="3">
    <source>
        <dbReference type="Proteomes" id="UP000321798"/>
    </source>
</evidence>
<dbReference type="Gene3D" id="2.60.120.10">
    <property type="entry name" value="Jelly Rolls"/>
    <property type="match status" value="1"/>
</dbReference>
<dbReference type="SUPFAM" id="SSF51182">
    <property type="entry name" value="RmlC-like cupins"/>
    <property type="match status" value="1"/>
</dbReference>